<feature type="region of interest" description="Disordered" evidence="1">
    <location>
        <begin position="24"/>
        <end position="57"/>
    </location>
</feature>
<dbReference type="EMBL" id="JAXCGZ010005989">
    <property type="protein sequence ID" value="KAK7080321.1"/>
    <property type="molecule type" value="Genomic_DNA"/>
</dbReference>
<proteinExistence type="predicted"/>
<comment type="caution">
    <text evidence="2">The sequence shown here is derived from an EMBL/GenBank/DDBJ whole genome shotgun (WGS) entry which is preliminary data.</text>
</comment>
<feature type="compositionally biased region" description="Basic and acidic residues" evidence="1">
    <location>
        <begin position="32"/>
        <end position="57"/>
    </location>
</feature>
<evidence type="ECO:0000313" key="3">
    <source>
        <dbReference type="Proteomes" id="UP001381693"/>
    </source>
</evidence>
<sequence length="117" mass="13410">MGRLIHAVDYLRWSENEGANIQGLLHNTTNAKKVDDDTYPDTRGRRRRQSDDSAGKEEETLRLLLIGADLKHILRTLHDTPEVCTQVRTFMRIICTISLQVNDVTIGLKRKDIGLQR</sequence>
<evidence type="ECO:0000256" key="1">
    <source>
        <dbReference type="SAM" id="MobiDB-lite"/>
    </source>
</evidence>
<dbReference type="Proteomes" id="UP001381693">
    <property type="component" value="Unassembled WGS sequence"/>
</dbReference>
<gene>
    <name evidence="2" type="ORF">SK128_017273</name>
</gene>
<accession>A0AAN8XCH0</accession>
<organism evidence="2 3">
    <name type="scientific">Halocaridina rubra</name>
    <name type="common">Hawaiian red shrimp</name>
    <dbReference type="NCBI Taxonomy" id="373956"/>
    <lineage>
        <taxon>Eukaryota</taxon>
        <taxon>Metazoa</taxon>
        <taxon>Ecdysozoa</taxon>
        <taxon>Arthropoda</taxon>
        <taxon>Crustacea</taxon>
        <taxon>Multicrustacea</taxon>
        <taxon>Malacostraca</taxon>
        <taxon>Eumalacostraca</taxon>
        <taxon>Eucarida</taxon>
        <taxon>Decapoda</taxon>
        <taxon>Pleocyemata</taxon>
        <taxon>Caridea</taxon>
        <taxon>Atyoidea</taxon>
        <taxon>Atyidae</taxon>
        <taxon>Halocaridina</taxon>
    </lineage>
</organism>
<protein>
    <submittedName>
        <fullName evidence="2">Uncharacterized protein</fullName>
    </submittedName>
</protein>
<keyword evidence="3" id="KW-1185">Reference proteome</keyword>
<dbReference type="AlphaFoldDB" id="A0AAN8XCH0"/>
<name>A0AAN8XCH0_HALRR</name>
<evidence type="ECO:0000313" key="2">
    <source>
        <dbReference type="EMBL" id="KAK7080321.1"/>
    </source>
</evidence>
<reference evidence="2 3" key="1">
    <citation type="submission" date="2023-11" db="EMBL/GenBank/DDBJ databases">
        <title>Halocaridina rubra genome assembly.</title>
        <authorList>
            <person name="Smith C."/>
        </authorList>
    </citation>
    <scope>NUCLEOTIDE SEQUENCE [LARGE SCALE GENOMIC DNA]</scope>
    <source>
        <strain evidence="2">EP-1</strain>
        <tissue evidence="2">Whole</tissue>
    </source>
</reference>